<dbReference type="RefSeq" id="WP_214441438.1">
    <property type="nucleotide sequence ID" value="NZ_JAECZB010000092.1"/>
</dbReference>
<evidence type="ECO:0000256" key="1">
    <source>
        <dbReference type="SAM" id="Coils"/>
    </source>
</evidence>
<evidence type="ECO:0000313" key="2">
    <source>
        <dbReference type="EMBL" id="MBH8555223.1"/>
    </source>
</evidence>
<accession>A0A8J7HI81</accession>
<dbReference type="AlphaFoldDB" id="A0A8J7HI81"/>
<name>A0A8J7HI81_9CYAN</name>
<sequence>MALVISDEDLESIQLSAEIREKALHKAKEGYVMALLEVGEIRSGRAAKILGVSRLEVIEMMSKWGIPLFDDSQSLEELQQEVEQAELMLNQQIIK</sequence>
<keyword evidence="3" id="KW-1185">Reference proteome</keyword>
<proteinExistence type="predicted"/>
<protein>
    <submittedName>
        <fullName evidence="2">UPF0175 family protein</fullName>
    </submittedName>
</protein>
<dbReference type="InterPro" id="IPR005368">
    <property type="entry name" value="UPF0175"/>
</dbReference>
<dbReference type="EMBL" id="JAECZB010000092">
    <property type="protein sequence ID" value="MBH8555223.1"/>
    <property type="molecule type" value="Genomic_DNA"/>
</dbReference>
<dbReference type="Proteomes" id="UP000599391">
    <property type="component" value="Unassembled WGS sequence"/>
</dbReference>
<keyword evidence="1" id="KW-0175">Coiled coil</keyword>
<evidence type="ECO:0000313" key="3">
    <source>
        <dbReference type="Proteomes" id="UP000599391"/>
    </source>
</evidence>
<reference evidence="2 3" key="1">
    <citation type="journal article" date="2021" name="Int. J. Syst. Evol. Microbiol.">
        <title>Amazonocrinis nigriterrae gen. nov., sp. nov., Atlanticothrix silvestris gen. nov., sp. nov. and Dendronalium phyllosphericum gen. nov., sp. nov., nostocacean cyanobacteria from Brazilian environments.</title>
        <authorList>
            <person name="Alvarenga D.O."/>
            <person name="Andreote A.P.D."/>
            <person name="Branco L.H.Z."/>
            <person name="Delbaje E."/>
            <person name="Cruz R.B."/>
            <person name="Varani A.M."/>
            <person name="Fiore M.F."/>
        </authorList>
    </citation>
    <scope>NUCLEOTIDE SEQUENCE [LARGE SCALE GENOMIC DNA]</scope>
    <source>
        <strain evidence="2 3">CENA357</strain>
    </source>
</reference>
<organism evidence="2 3">
    <name type="scientific">Atlanticothrix silvestris CENA357</name>
    <dbReference type="NCBI Taxonomy" id="1725252"/>
    <lineage>
        <taxon>Bacteria</taxon>
        <taxon>Bacillati</taxon>
        <taxon>Cyanobacteriota</taxon>
        <taxon>Cyanophyceae</taxon>
        <taxon>Nostocales</taxon>
        <taxon>Nodulariaceae</taxon>
        <taxon>Atlanticothrix</taxon>
        <taxon>Atlanticothrix silvestris</taxon>
    </lineage>
</organism>
<gene>
    <name evidence="2" type="ORF">I8751_23310</name>
</gene>
<dbReference type="Pfam" id="PF03683">
    <property type="entry name" value="UPF0175"/>
    <property type="match status" value="1"/>
</dbReference>
<feature type="coiled-coil region" evidence="1">
    <location>
        <begin position="68"/>
        <end position="95"/>
    </location>
</feature>
<comment type="caution">
    <text evidence="2">The sequence shown here is derived from an EMBL/GenBank/DDBJ whole genome shotgun (WGS) entry which is preliminary data.</text>
</comment>